<dbReference type="InterPro" id="IPR035255">
    <property type="entry name" value="DUF5348"/>
</dbReference>
<feature type="domain" description="DUF5348" evidence="1">
    <location>
        <begin position="17"/>
        <end position="79"/>
    </location>
</feature>
<keyword evidence="3" id="KW-1185">Reference proteome</keyword>
<sequence length="79" mass="9141">MTALCFLSTAFEVKHTANGRYGILLSDLWIDTGLHCGECLQILLDGRWVQTRMEMDAERNWYLVGTPYRGDLEYIQARI</sequence>
<protein>
    <recommendedName>
        <fullName evidence="1">DUF5348 domain-containing protein</fullName>
    </recommendedName>
</protein>
<dbReference type="AlphaFoldDB" id="A0A414B6X7"/>
<evidence type="ECO:0000313" key="3">
    <source>
        <dbReference type="Proteomes" id="UP000284621"/>
    </source>
</evidence>
<dbReference type="Proteomes" id="UP000284621">
    <property type="component" value="Unassembled WGS sequence"/>
</dbReference>
<organism evidence="2 3">
    <name type="scientific">Anaerobutyricum hallii</name>
    <dbReference type="NCBI Taxonomy" id="39488"/>
    <lineage>
        <taxon>Bacteria</taxon>
        <taxon>Bacillati</taxon>
        <taxon>Bacillota</taxon>
        <taxon>Clostridia</taxon>
        <taxon>Lachnospirales</taxon>
        <taxon>Lachnospiraceae</taxon>
        <taxon>Anaerobutyricum</taxon>
    </lineage>
</organism>
<evidence type="ECO:0000259" key="1">
    <source>
        <dbReference type="Pfam" id="PF17295"/>
    </source>
</evidence>
<dbReference type="RefSeq" id="WP_118380853.1">
    <property type="nucleotide sequence ID" value="NZ_CABJFJ010000005.1"/>
</dbReference>
<dbReference type="Pfam" id="PF17295">
    <property type="entry name" value="DUF5348"/>
    <property type="match status" value="1"/>
</dbReference>
<gene>
    <name evidence="2" type="ORF">DW833_05780</name>
</gene>
<proteinExistence type="predicted"/>
<comment type="caution">
    <text evidence="2">The sequence shown here is derived from an EMBL/GenBank/DDBJ whole genome shotgun (WGS) entry which is preliminary data.</text>
</comment>
<reference evidence="2 3" key="1">
    <citation type="submission" date="2018-08" db="EMBL/GenBank/DDBJ databases">
        <title>A genome reference for cultivated species of the human gut microbiota.</title>
        <authorList>
            <person name="Zou Y."/>
            <person name="Xue W."/>
            <person name="Luo G."/>
        </authorList>
    </citation>
    <scope>NUCLEOTIDE SEQUENCE [LARGE SCALE GENOMIC DNA]</scope>
    <source>
        <strain evidence="2 3">AM34-3LB</strain>
    </source>
</reference>
<evidence type="ECO:0000313" key="2">
    <source>
        <dbReference type="EMBL" id="RHC66149.1"/>
    </source>
</evidence>
<dbReference type="EMBL" id="QSID01000005">
    <property type="protein sequence ID" value="RHC66149.1"/>
    <property type="molecule type" value="Genomic_DNA"/>
</dbReference>
<accession>A0A414B6X7</accession>
<name>A0A414B6X7_9FIRM</name>
<dbReference type="Gene3D" id="2.40.10.390">
    <property type="match status" value="1"/>
</dbReference>